<dbReference type="EMBL" id="JBDXMI010000001">
    <property type="protein sequence ID" value="MEO9386810.1"/>
    <property type="molecule type" value="Genomic_DNA"/>
</dbReference>
<dbReference type="Proteomes" id="UP001462502">
    <property type="component" value="Unassembled WGS sequence"/>
</dbReference>
<comment type="caution">
    <text evidence="2">The sequence shown here is derived from an EMBL/GenBank/DDBJ whole genome shotgun (WGS) entry which is preliminary data.</text>
</comment>
<evidence type="ECO:0000256" key="1">
    <source>
        <dbReference type="SAM" id="MobiDB-lite"/>
    </source>
</evidence>
<accession>A0ABV0IZU9</accession>
<protein>
    <submittedName>
        <fullName evidence="2">Phage tail assembly protein</fullName>
    </submittedName>
</protein>
<dbReference type="RefSeq" id="WP_347950182.1">
    <property type="nucleotide sequence ID" value="NZ_JBDXMI010000001.1"/>
</dbReference>
<feature type="region of interest" description="Disordered" evidence="1">
    <location>
        <begin position="71"/>
        <end position="105"/>
    </location>
</feature>
<feature type="compositionally biased region" description="Basic and acidic residues" evidence="1">
    <location>
        <begin position="133"/>
        <end position="146"/>
    </location>
</feature>
<feature type="region of interest" description="Disordered" evidence="1">
    <location>
        <begin position="118"/>
        <end position="146"/>
    </location>
</feature>
<proteinExistence type="predicted"/>
<gene>
    <name evidence="2" type="ORF">ABI908_22170</name>
</gene>
<keyword evidence="3" id="KW-1185">Reference proteome</keyword>
<sequence length="146" mass="16329">MAGLTLEDIGQLDIADSKALSDCFAQWWVPGSRLPPLDEVQLIALRMQPAEIDGMEMADYWCWGGERELKSRSASRGGTQPARPPPTSQPHRMCRSPPAAAARSSRSWRTVFWPVSTHSPPSPPIARTRWKPCRADARRGLIRPDR</sequence>
<reference evidence="2 3" key="1">
    <citation type="submission" date="2024-05" db="EMBL/GenBank/DDBJ databases">
        <authorList>
            <person name="De Oliveira J.P."/>
            <person name="Noriler S.A."/>
            <person name="De Oliveira A.G."/>
            <person name="Sipoli D.S."/>
        </authorList>
    </citation>
    <scope>NUCLEOTIDE SEQUENCE [LARGE SCALE GENOMIC DNA]</scope>
    <source>
        <strain evidence="2 3">LABIM192</strain>
    </source>
</reference>
<evidence type="ECO:0000313" key="3">
    <source>
        <dbReference type="Proteomes" id="UP001462502"/>
    </source>
</evidence>
<organism evidence="2 3">
    <name type="scientific">Chromobacterium phragmitis</name>
    <dbReference type="NCBI Taxonomy" id="2202141"/>
    <lineage>
        <taxon>Bacteria</taxon>
        <taxon>Pseudomonadati</taxon>
        <taxon>Pseudomonadota</taxon>
        <taxon>Betaproteobacteria</taxon>
        <taxon>Neisseriales</taxon>
        <taxon>Chromobacteriaceae</taxon>
        <taxon>Chromobacterium</taxon>
    </lineage>
</organism>
<feature type="compositionally biased region" description="Low complexity" evidence="1">
    <location>
        <begin position="95"/>
        <end position="105"/>
    </location>
</feature>
<name>A0ABV0IZU9_9NEIS</name>
<evidence type="ECO:0000313" key="2">
    <source>
        <dbReference type="EMBL" id="MEO9386810.1"/>
    </source>
</evidence>